<dbReference type="EMBL" id="AP024563">
    <property type="protein sequence ID" value="BCU08285.1"/>
    <property type="molecule type" value="Genomic_DNA"/>
</dbReference>
<sequence>MAHPKRRLIISFIGNTDLKALGFNPPRPDQPGPDQSPIQRLLGGLPSDRQAVRLVLLDDDPTGSDLRARFCDRLREQLPELGIDGVQVERFPVTLPDGPTDLSALYEQVWKAIPTSGPDSADEVVFHLTSGTPAMQLTLMLASQSLRLDEARLFETSREQGVRELKPPYALALRRRRERERERMAYQSPGSLSDAERKGLLKGTVVDDTLAESAYAALYKAATNRKQPQRVLISGPTGSGKWHACRQFARWRKCQDPAIWTDPAHCPELPEGTTLLIRRLDTWPESAWRTLAQLADERRDLAMAATFCIDRRPNDALVGLLPVQIRLPALGARTDVVALAESLACELGLLDGKLKERLQHDLFTNLYPRSLHELKAFLATANAYSPGAHPERKAYLQARDLHEARRLLDEACQVLTDMDFGVGRHRLDDVLDVIRWAIVQRARAEGRSQEETGALLGLSQSTISDIILKTESDPQLWQSLGESDHGTP</sequence>
<keyword evidence="2" id="KW-1185">Reference proteome</keyword>
<reference evidence="1 2" key="1">
    <citation type="submission" date="2021-04" db="EMBL/GenBank/DDBJ databases">
        <title>Complete genome sequencing of Allochromatium tepidum strain NZ.</title>
        <authorList>
            <person name="Tsukatani Y."/>
            <person name="Mori H."/>
        </authorList>
    </citation>
    <scope>NUCLEOTIDE SEQUENCE [LARGE SCALE GENOMIC DNA]</scope>
    <source>
        <strain evidence="1 2">NZ</strain>
    </source>
</reference>
<dbReference type="InterPro" id="IPR027417">
    <property type="entry name" value="P-loop_NTPase"/>
</dbReference>
<gene>
    <name evidence="1" type="ORF">Atep_29620</name>
</gene>
<name>A0ABM7QQR8_9GAMM</name>
<evidence type="ECO:0000313" key="1">
    <source>
        <dbReference type="EMBL" id="BCU08285.1"/>
    </source>
</evidence>
<dbReference type="RefSeq" id="WP_213379326.1">
    <property type="nucleotide sequence ID" value="NZ_AP024563.1"/>
</dbReference>
<protein>
    <recommendedName>
        <fullName evidence="3">Sigma-54 factor interaction domain-containing protein</fullName>
    </recommendedName>
</protein>
<dbReference type="SUPFAM" id="SSF52540">
    <property type="entry name" value="P-loop containing nucleoside triphosphate hydrolases"/>
    <property type="match status" value="1"/>
</dbReference>
<accession>A0ABM7QQR8</accession>
<evidence type="ECO:0008006" key="3">
    <source>
        <dbReference type="Google" id="ProtNLM"/>
    </source>
</evidence>
<proteinExistence type="predicted"/>
<evidence type="ECO:0000313" key="2">
    <source>
        <dbReference type="Proteomes" id="UP000680679"/>
    </source>
</evidence>
<dbReference type="Proteomes" id="UP000680679">
    <property type="component" value="Chromosome"/>
</dbReference>
<organism evidence="1 2">
    <name type="scientific">Allochromatium tepidum</name>
    <dbReference type="NCBI Taxonomy" id="553982"/>
    <lineage>
        <taxon>Bacteria</taxon>
        <taxon>Pseudomonadati</taxon>
        <taxon>Pseudomonadota</taxon>
        <taxon>Gammaproteobacteria</taxon>
        <taxon>Chromatiales</taxon>
        <taxon>Chromatiaceae</taxon>
        <taxon>Allochromatium</taxon>
    </lineage>
</organism>